<protein>
    <recommendedName>
        <fullName evidence="1">Nucleotidyl transferase domain-containing protein</fullName>
    </recommendedName>
</protein>
<evidence type="ECO:0000259" key="1">
    <source>
        <dbReference type="Pfam" id="PF00483"/>
    </source>
</evidence>
<dbReference type="InterPro" id="IPR029044">
    <property type="entry name" value="Nucleotide-diphossugar_trans"/>
</dbReference>
<dbReference type="InterPro" id="IPR005835">
    <property type="entry name" value="NTP_transferase_dom"/>
</dbReference>
<dbReference type="Pfam" id="PF00483">
    <property type="entry name" value="NTP_transferase"/>
    <property type="match status" value="1"/>
</dbReference>
<name>E6PYK6_9ZZZZ</name>
<dbReference type="AlphaFoldDB" id="E6PYK6"/>
<organism evidence="2">
    <name type="scientific">mine drainage metagenome</name>
    <dbReference type="NCBI Taxonomy" id="410659"/>
    <lineage>
        <taxon>unclassified sequences</taxon>
        <taxon>metagenomes</taxon>
        <taxon>ecological metagenomes</taxon>
    </lineage>
</organism>
<feature type="domain" description="Nucleotidyl transferase" evidence="1">
    <location>
        <begin position="14"/>
        <end position="235"/>
    </location>
</feature>
<gene>
    <name evidence="2" type="ORF">CARN3_0994</name>
</gene>
<accession>E6PYK6</accession>
<dbReference type="SUPFAM" id="SSF53448">
    <property type="entry name" value="Nucleotide-diphospho-sugar transferases"/>
    <property type="match status" value="1"/>
</dbReference>
<reference evidence="2" key="1">
    <citation type="submission" date="2009-10" db="EMBL/GenBank/DDBJ databases">
        <title>Diversity of trophic interactions inside an arsenic-rich microbial ecosystem.</title>
        <authorList>
            <person name="Bertin P.N."/>
            <person name="Heinrich-Salmeron A."/>
            <person name="Pelletier E."/>
            <person name="Goulhen-Chollet F."/>
            <person name="Arsene-Ploetze F."/>
            <person name="Gallien S."/>
            <person name="Calteau A."/>
            <person name="Vallenet D."/>
            <person name="Casiot C."/>
            <person name="Chane-Woon-Ming B."/>
            <person name="Giloteaux L."/>
            <person name="Barakat M."/>
            <person name="Bonnefoy V."/>
            <person name="Bruneel O."/>
            <person name="Chandler M."/>
            <person name="Cleiss J."/>
            <person name="Duran R."/>
            <person name="Elbaz-Poulichet F."/>
            <person name="Fonknechten N."/>
            <person name="Lauga B."/>
            <person name="Mornico D."/>
            <person name="Ortet P."/>
            <person name="Schaeffer C."/>
            <person name="Siguier P."/>
            <person name="Alexander Thil Smith A."/>
            <person name="Van Dorsselaer A."/>
            <person name="Weissenbach J."/>
            <person name="Medigue C."/>
            <person name="Le Paslier D."/>
        </authorList>
    </citation>
    <scope>NUCLEOTIDE SEQUENCE</scope>
</reference>
<sequence>MAGNGQTMTQPTLLVLAAGMGSRYGGLKQIDPVGPHGEAIMDYSIYDAMRAGFGKVVFIIRKSIEEAFRESVGARFEGRIPVEYVFQELDQLPAGFAAPAERTKPWGTTQAVLSAAGAIHEPFAVINADDFYGAESYRVLAEHLQSGSAEYAMVGFVLRKTLSAFGSVARGVCAVDEGGLLKTVVELTKIEPDRTDLDGGGAKNTDGAGVVTRLSGDELVSMNMWGFTPEVFEQLDGIFESFLRDSAGNLKAECYLPNSVNHLVEQGKARVRVLSSPDSWFGVTYREDRASVVASIGELIRAGRYPERLWA</sequence>
<proteinExistence type="predicted"/>
<dbReference type="EMBL" id="CABN01000083">
    <property type="protein sequence ID" value="CBI00015.1"/>
    <property type="molecule type" value="Genomic_DNA"/>
</dbReference>
<comment type="caution">
    <text evidence="2">The sequence shown here is derived from an EMBL/GenBank/DDBJ whole genome shotgun (WGS) entry which is preliminary data.</text>
</comment>
<evidence type="ECO:0000313" key="2">
    <source>
        <dbReference type="EMBL" id="CBI00015.1"/>
    </source>
</evidence>
<dbReference type="Gene3D" id="3.90.550.10">
    <property type="entry name" value="Spore Coat Polysaccharide Biosynthesis Protein SpsA, Chain A"/>
    <property type="match status" value="1"/>
</dbReference>